<feature type="compositionally biased region" description="Low complexity" evidence="1">
    <location>
        <begin position="127"/>
        <end position="136"/>
    </location>
</feature>
<proteinExistence type="predicted"/>
<reference evidence="2" key="1">
    <citation type="submission" date="2020-04" db="EMBL/GenBank/DDBJ databases">
        <authorList>
            <person name="Chiriac C."/>
            <person name="Salcher M."/>
            <person name="Ghai R."/>
            <person name="Kavagutti S V."/>
        </authorList>
    </citation>
    <scope>NUCLEOTIDE SEQUENCE</scope>
</reference>
<sequence length="136" mass="15531">MNWNPYKRIAELEAMHTKNIAVLDTLADKLNTLAVSHDTHLNLQNKRMSILENRLQEMNQRLNPYAAAPVRSEGAPVFTKAEVANAAEQKRLQKREYNKAYHARKRTKAKQNEYQRAYRARKKAEKAAAQALGGTA</sequence>
<accession>A0A6J5LFT2</accession>
<feature type="region of interest" description="Disordered" evidence="1">
    <location>
        <begin position="99"/>
        <end position="136"/>
    </location>
</feature>
<organism evidence="2">
    <name type="scientific">uncultured Caudovirales phage</name>
    <dbReference type="NCBI Taxonomy" id="2100421"/>
    <lineage>
        <taxon>Viruses</taxon>
        <taxon>Duplodnaviria</taxon>
        <taxon>Heunggongvirae</taxon>
        <taxon>Uroviricota</taxon>
        <taxon>Caudoviricetes</taxon>
        <taxon>Peduoviridae</taxon>
        <taxon>Maltschvirus</taxon>
        <taxon>Maltschvirus maltsch</taxon>
    </lineage>
</organism>
<dbReference type="EMBL" id="LR796253">
    <property type="protein sequence ID" value="CAB4131810.1"/>
    <property type="molecule type" value="Genomic_DNA"/>
</dbReference>
<gene>
    <name evidence="2" type="ORF">UFOVP125_20</name>
</gene>
<evidence type="ECO:0000313" key="2">
    <source>
        <dbReference type="EMBL" id="CAB4131810.1"/>
    </source>
</evidence>
<name>A0A6J5LFT2_9CAUD</name>
<evidence type="ECO:0000256" key="1">
    <source>
        <dbReference type="SAM" id="MobiDB-lite"/>
    </source>
</evidence>
<protein>
    <submittedName>
        <fullName evidence="2">Uncharacterized protein</fullName>
    </submittedName>
</protein>